<dbReference type="PANTHER" id="PTHR20858">
    <property type="entry name" value="PHOSPHOMETHYLPYRIMIDINE KINASE"/>
    <property type="match status" value="1"/>
</dbReference>
<dbReference type="Pfam" id="PF08543">
    <property type="entry name" value="Phos_pyr_kin"/>
    <property type="match status" value="1"/>
</dbReference>
<dbReference type="GO" id="GO:0008902">
    <property type="term" value="F:hydroxymethylpyrimidine kinase activity"/>
    <property type="evidence" value="ECO:0007669"/>
    <property type="project" value="TreeGrafter"/>
</dbReference>
<comment type="caution">
    <text evidence="2">The sequence shown here is derived from an EMBL/GenBank/DDBJ whole genome shotgun (WGS) entry which is preliminary data.</text>
</comment>
<sequence>MKTFCLSIAGSDPTSGAGIQADIRTFDRCGVHPFSVITAITYQSAIEFYGYKSLSDDLYKQLDAIFTSYPIKYVKIGMIPDVKALNIIVDVVRKH</sequence>
<dbReference type="GO" id="GO:0009228">
    <property type="term" value="P:thiamine biosynthetic process"/>
    <property type="evidence" value="ECO:0007669"/>
    <property type="project" value="TreeGrafter"/>
</dbReference>
<proteinExistence type="predicted"/>
<evidence type="ECO:0000313" key="2">
    <source>
        <dbReference type="EMBL" id="GAJ21902.1"/>
    </source>
</evidence>
<dbReference type="InterPro" id="IPR013749">
    <property type="entry name" value="PM/HMP-P_kinase-1"/>
</dbReference>
<dbReference type="AlphaFoldDB" id="X1VPF6"/>
<dbReference type="SUPFAM" id="SSF53613">
    <property type="entry name" value="Ribokinase-like"/>
    <property type="match status" value="1"/>
</dbReference>
<name>X1VPF6_9ZZZZ</name>
<accession>X1VPF6</accession>
<feature type="non-terminal residue" evidence="2">
    <location>
        <position position="95"/>
    </location>
</feature>
<evidence type="ECO:0000259" key="1">
    <source>
        <dbReference type="Pfam" id="PF08543"/>
    </source>
</evidence>
<organism evidence="2">
    <name type="scientific">marine sediment metagenome</name>
    <dbReference type="NCBI Taxonomy" id="412755"/>
    <lineage>
        <taxon>unclassified sequences</taxon>
        <taxon>metagenomes</taxon>
        <taxon>ecological metagenomes</taxon>
    </lineage>
</organism>
<dbReference type="PANTHER" id="PTHR20858:SF17">
    <property type="entry name" value="HYDROXYMETHYLPYRIMIDINE_PHOSPHOMETHYLPYRIMIDINE KINASE THI20-RELATED"/>
    <property type="match status" value="1"/>
</dbReference>
<protein>
    <recommendedName>
        <fullName evidence="1">Pyridoxamine kinase/Phosphomethylpyrimidine kinase domain-containing protein</fullName>
    </recommendedName>
</protein>
<gene>
    <name evidence="2" type="ORF">S12H4_57240</name>
</gene>
<dbReference type="InterPro" id="IPR029056">
    <property type="entry name" value="Ribokinase-like"/>
</dbReference>
<reference evidence="2" key="1">
    <citation type="journal article" date="2014" name="Front. Microbiol.">
        <title>High frequency of phylogenetically diverse reductive dehalogenase-homologous genes in deep subseafloor sedimentary metagenomes.</title>
        <authorList>
            <person name="Kawai M."/>
            <person name="Futagami T."/>
            <person name="Toyoda A."/>
            <person name="Takaki Y."/>
            <person name="Nishi S."/>
            <person name="Hori S."/>
            <person name="Arai W."/>
            <person name="Tsubouchi T."/>
            <person name="Morono Y."/>
            <person name="Uchiyama I."/>
            <person name="Ito T."/>
            <person name="Fujiyama A."/>
            <person name="Inagaki F."/>
            <person name="Takami H."/>
        </authorList>
    </citation>
    <scope>NUCLEOTIDE SEQUENCE</scope>
    <source>
        <strain evidence="2">Expedition CK06-06</strain>
    </source>
</reference>
<dbReference type="EMBL" id="BARW01036980">
    <property type="protein sequence ID" value="GAJ21902.1"/>
    <property type="molecule type" value="Genomic_DNA"/>
</dbReference>
<dbReference type="Gene3D" id="3.40.1190.20">
    <property type="match status" value="1"/>
</dbReference>
<dbReference type="GO" id="GO:0005829">
    <property type="term" value="C:cytosol"/>
    <property type="evidence" value="ECO:0007669"/>
    <property type="project" value="TreeGrafter"/>
</dbReference>
<dbReference type="GO" id="GO:0008972">
    <property type="term" value="F:phosphomethylpyrimidine kinase activity"/>
    <property type="evidence" value="ECO:0007669"/>
    <property type="project" value="TreeGrafter"/>
</dbReference>
<feature type="domain" description="Pyridoxamine kinase/Phosphomethylpyrimidine kinase" evidence="1">
    <location>
        <begin position="12"/>
        <end position="94"/>
    </location>
</feature>